<dbReference type="AlphaFoldDB" id="A0A397USG9"/>
<feature type="region of interest" description="Disordered" evidence="1">
    <location>
        <begin position="129"/>
        <end position="151"/>
    </location>
</feature>
<dbReference type="EMBL" id="QKWP01001050">
    <property type="protein sequence ID" value="RIB12187.1"/>
    <property type="molecule type" value="Genomic_DNA"/>
</dbReference>
<dbReference type="Proteomes" id="UP000266673">
    <property type="component" value="Unassembled WGS sequence"/>
</dbReference>
<evidence type="ECO:0000313" key="3">
    <source>
        <dbReference type="Proteomes" id="UP000266673"/>
    </source>
</evidence>
<reference evidence="2 3" key="1">
    <citation type="submission" date="2018-06" db="EMBL/GenBank/DDBJ databases">
        <title>Comparative genomics reveals the genomic features of Rhizophagus irregularis, R. cerebriforme, R. diaphanum and Gigaspora rosea, and their symbiotic lifestyle signature.</title>
        <authorList>
            <person name="Morin E."/>
            <person name="San Clemente H."/>
            <person name="Chen E.C.H."/>
            <person name="De La Providencia I."/>
            <person name="Hainaut M."/>
            <person name="Kuo A."/>
            <person name="Kohler A."/>
            <person name="Murat C."/>
            <person name="Tang N."/>
            <person name="Roy S."/>
            <person name="Loubradou J."/>
            <person name="Henrissat B."/>
            <person name="Grigoriev I.V."/>
            <person name="Corradi N."/>
            <person name="Roux C."/>
            <person name="Martin F.M."/>
        </authorList>
    </citation>
    <scope>NUCLEOTIDE SEQUENCE [LARGE SCALE GENOMIC DNA]</scope>
    <source>
        <strain evidence="2 3">DAOM 194757</strain>
    </source>
</reference>
<name>A0A397USG9_9GLOM</name>
<comment type="caution">
    <text evidence="2">The sequence shown here is derived from an EMBL/GenBank/DDBJ whole genome shotgun (WGS) entry which is preliminary data.</text>
</comment>
<sequence>MLCYLDTIIKIKHVKQNETKDTKSISVWAIGSYPIGLKDNDIEVVLYVPRNHDEQDPDLQAMFRRDEYYSVGGKIILNHYARFATSTHLTSRASDSNKCPLKVSLIGTAQGNPTVIESTNDSTLIIQTPSLTTSSDIESEPSGKHKRSKEIDQLIDLDIDFDCKSKTNESNSVKTNQREPEKPKLLIRTTHSPKKSRHTTVKDAESDKE</sequence>
<feature type="region of interest" description="Disordered" evidence="1">
    <location>
        <begin position="165"/>
        <end position="209"/>
    </location>
</feature>
<organism evidence="2 3">
    <name type="scientific">Gigaspora rosea</name>
    <dbReference type="NCBI Taxonomy" id="44941"/>
    <lineage>
        <taxon>Eukaryota</taxon>
        <taxon>Fungi</taxon>
        <taxon>Fungi incertae sedis</taxon>
        <taxon>Mucoromycota</taxon>
        <taxon>Glomeromycotina</taxon>
        <taxon>Glomeromycetes</taxon>
        <taxon>Diversisporales</taxon>
        <taxon>Gigasporaceae</taxon>
        <taxon>Gigaspora</taxon>
    </lineage>
</organism>
<evidence type="ECO:0000256" key="1">
    <source>
        <dbReference type="SAM" id="MobiDB-lite"/>
    </source>
</evidence>
<evidence type="ECO:0000313" key="2">
    <source>
        <dbReference type="EMBL" id="RIB12187.1"/>
    </source>
</evidence>
<gene>
    <name evidence="2" type="ORF">C2G38_2201347</name>
</gene>
<keyword evidence="3" id="KW-1185">Reference proteome</keyword>
<protein>
    <submittedName>
        <fullName evidence="2">Uncharacterized protein</fullName>
    </submittedName>
</protein>
<proteinExistence type="predicted"/>
<accession>A0A397USG9</accession>
<feature type="compositionally biased region" description="Basic and acidic residues" evidence="1">
    <location>
        <begin position="200"/>
        <end position="209"/>
    </location>
</feature>